<accession>A0AAP0BA53</accession>
<keyword evidence="3" id="KW-1185">Reference proteome</keyword>
<feature type="compositionally biased region" description="Polar residues" evidence="1">
    <location>
        <begin position="17"/>
        <end position="31"/>
    </location>
</feature>
<proteinExistence type="predicted"/>
<evidence type="ECO:0000313" key="3">
    <source>
        <dbReference type="Proteomes" id="UP001418222"/>
    </source>
</evidence>
<evidence type="ECO:0000313" key="2">
    <source>
        <dbReference type="EMBL" id="KAK8934254.1"/>
    </source>
</evidence>
<feature type="region of interest" description="Disordered" evidence="1">
    <location>
        <begin position="1"/>
        <end position="31"/>
    </location>
</feature>
<reference evidence="2 3" key="1">
    <citation type="journal article" date="2022" name="Nat. Plants">
        <title>Genomes of leafy and leafless Platanthera orchids illuminate the evolution of mycoheterotrophy.</title>
        <authorList>
            <person name="Li M.H."/>
            <person name="Liu K.W."/>
            <person name="Li Z."/>
            <person name="Lu H.C."/>
            <person name="Ye Q.L."/>
            <person name="Zhang D."/>
            <person name="Wang J.Y."/>
            <person name="Li Y.F."/>
            <person name="Zhong Z.M."/>
            <person name="Liu X."/>
            <person name="Yu X."/>
            <person name="Liu D.K."/>
            <person name="Tu X.D."/>
            <person name="Liu B."/>
            <person name="Hao Y."/>
            <person name="Liao X.Y."/>
            <person name="Jiang Y.T."/>
            <person name="Sun W.H."/>
            <person name="Chen J."/>
            <person name="Chen Y.Q."/>
            <person name="Ai Y."/>
            <person name="Zhai J.W."/>
            <person name="Wu S.S."/>
            <person name="Zhou Z."/>
            <person name="Hsiao Y.Y."/>
            <person name="Wu W.L."/>
            <person name="Chen Y.Y."/>
            <person name="Lin Y.F."/>
            <person name="Hsu J.L."/>
            <person name="Li C.Y."/>
            <person name="Wang Z.W."/>
            <person name="Zhao X."/>
            <person name="Zhong W.Y."/>
            <person name="Ma X.K."/>
            <person name="Ma L."/>
            <person name="Huang J."/>
            <person name="Chen G.Z."/>
            <person name="Huang M.Z."/>
            <person name="Huang L."/>
            <person name="Peng D.H."/>
            <person name="Luo Y.B."/>
            <person name="Zou S.Q."/>
            <person name="Chen S.P."/>
            <person name="Lan S."/>
            <person name="Tsai W.C."/>
            <person name="Van de Peer Y."/>
            <person name="Liu Z.J."/>
        </authorList>
    </citation>
    <scope>NUCLEOTIDE SEQUENCE [LARGE SCALE GENOMIC DNA]</scope>
    <source>
        <strain evidence="2">Lor287</strain>
    </source>
</reference>
<dbReference type="EMBL" id="JBBWWQ010000012">
    <property type="protein sequence ID" value="KAK8934254.1"/>
    <property type="molecule type" value="Genomic_DNA"/>
</dbReference>
<name>A0AAP0BA53_9ASPA</name>
<dbReference type="AlphaFoldDB" id="A0AAP0BA53"/>
<evidence type="ECO:0000256" key="1">
    <source>
        <dbReference type="SAM" id="MobiDB-lite"/>
    </source>
</evidence>
<organism evidence="2 3">
    <name type="scientific">Platanthera zijinensis</name>
    <dbReference type="NCBI Taxonomy" id="2320716"/>
    <lineage>
        <taxon>Eukaryota</taxon>
        <taxon>Viridiplantae</taxon>
        <taxon>Streptophyta</taxon>
        <taxon>Embryophyta</taxon>
        <taxon>Tracheophyta</taxon>
        <taxon>Spermatophyta</taxon>
        <taxon>Magnoliopsida</taxon>
        <taxon>Liliopsida</taxon>
        <taxon>Asparagales</taxon>
        <taxon>Orchidaceae</taxon>
        <taxon>Orchidoideae</taxon>
        <taxon>Orchideae</taxon>
        <taxon>Orchidinae</taxon>
        <taxon>Platanthera</taxon>
    </lineage>
</organism>
<sequence>MRSGPVKRLYDDFPGGHSSQNYSHSSMQRNSIGDEKRRNFIVKRAQLGLVPGWVTSWEVPISCFSKSLSLKKLHSIPAHPPESSFAIPLGAGKPSAIRSLRPGWLLDHGLKRAGGGYLQLGGLQEHG</sequence>
<comment type="caution">
    <text evidence="2">The sequence shown here is derived from an EMBL/GenBank/DDBJ whole genome shotgun (WGS) entry which is preliminary data.</text>
</comment>
<dbReference type="Proteomes" id="UP001418222">
    <property type="component" value="Unassembled WGS sequence"/>
</dbReference>
<protein>
    <submittedName>
        <fullName evidence="2">Uncharacterized protein</fullName>
    </submittedName>
</protein>
<gene>
    <name evidence="2" type="ORF">KSP39_PZI014616</name>
</gene>